<evidence type="ECO:0000313" key="1">
    <source>
        <dbReference type="EMBL" id="MEY6431831.1"/>
    </source>
</evidence>
<reference evidence="1 2" key="1">
    <citation type="submission" date="2024-05" db="EMBL/GenBank/DDBJ databases">
        <title>Genome Sequence and Characterization of the New Strain Purple Sulfur Bacterium of Genus Thioalkalicoccus.</title>
        <authorList>
            <person name="Bryantseva I.A."/>
            <person name="Kyndt J.A."/>
            <person name="Imhoff J.F."/>
        </authorList>
    </citation>
    <scope>NUCLEOTIDE SEQUENCE [LARGE SCALE GENOMIC DNA]</scope>
    <source>
        <strain evidence="1 2">Um2</strain>
    </source>
</reference>
<gene>
    <name evidence="1" type="ORF">ABC977_05335</name>
</gene>
<proteinExistence type="predicted"/>
<dbReference type="Proteomes" id="UP001564408">
    <property type="component" value="Unassembled WGS sequence"/>
</dbReference>
<keyword evidence="2" id="KW-1185">Reference proteome</keyword>
<evidence type="ECO:0000313" key="2">
    <source>
        <dbReference type="Proteomes" id="UP001564408"/>
    </source>
</evidence>
<protein>
    <submittedName>
        <fullName evidence="1">Uncharacterized protein</fullName>
    </submittedName>
</protein>
<accession>A0ABV4BBH5</accession>
<comment type="caution">
    <text evidence="1">The sequence shown here is derived from an EMBL/GenBank/DDBJ whole genome shotgun (WGS) entry which is preliminary data.</text>
</comment>
<sequence>MAYENYETITRLWQRFLREQLAQLPPEERKHLEGEFERRFGELQQGASGDAAAGFADLIGFGAKGVLPFGDLAYAHLVPDFDESVIPSQLHASAELYYIYQHERMKAFQVADVLRQLFQLGRMRVQRGPGARALYILEKWKPLRYALRDRMIAYRRVFNYGNAPAPAGAIVNQGFHRQLVAFMAAMAQYFRDLTVGEVIRGSQDIDDRPFGNLASIQRLGTDLRFALDRSSYGNILALTHETGHYLHTLLDLFDQPDIKKAFDANTKWDVIEVVSNRHLGGMAELSQRAKMAESGRRILQWIADQDFETTADPLVFRSEARPFGAHAEAWIAAYRMTAEGRAFPGVGTALRSTLGIKKRPPSLALAS</sequence>
<dbReference type="RefSeq" id="WP_369666210.1">
    <property type="nucleotide sequence ID" value="NZ_JBDKXB010000004.1"/>
</dbReference>
<organism evidence="1 2">
    <name type="scientific">Thioalkalicoccus limnaeus</name>
    <dbReference type="NCBI Taxonomy" id="120681"/>
    <lineage>
        <taxon>Bacteria</taxon>
        <taxon>Pseudomonadati</taxon>
        <taxon>Pseudomonadota</taxon>
        <taxon>Gammaproteobacteria</taxon>
        <taxon>Chromatiales</taxon>
        <taxon>Chromatiaceae</taxon>
        <taxon>Thioalkalicoccus</taxon>
    </lineage>
</organism>
<dbReference type="EMBL" id="JBDKXB010000004">
    <property type="protein sequence ID" value="MEY6431831.1"/>
    <property type="molecule type" value="Genomic_DNA"/>
</dbReference>
<name>A0ABV4BBH5_9GAMM</name>